<sequence length="250" mass="27150">MMRFCYVLPLALAVLAGCNSAPSTATTTAGQSAAAPADSSATATAAPGEACNVQVAGLTFTHSLNGAAQNATVAAGRLTLRSDAKRDNFNDPDGKLTNNTAPVLLTEVNNRQPFTLTANVTPEFLDMYDAGVLYVYLNPKLWQKFCFERDELARTRIVSVRTIGTSDDNNHDLVKQKNVFLKISSDTKTIGFYYSLDGRNWELARLYKNEYPATIWLGVSTQAPVGKGTSARFESCTLTQTSIKDFRRGV</sequence>
<evidence type="ECO:0000313" key="3">
    <source>
        <dbReference type="Proteomes" id="UP000664144"/>
    </source>
</evidence>
<dbReference type="RefSeq" id="WP_206985178.1">
    <property type="nucleotide sequence ID" value="NZ_JAFLQZ010000010.1"/>
</dbReference>
<reference evidence="2" key="1">
    <citation type="submission" date="2021-03" db="EMBL/GenBank/DDBJ databases">
        <authorList>
            <person name="Kim M.K."/>
        </authorList>
    </citation>
    <scope>NUCLEOTIDE SEQUENCE</scope>
    <source>
        <strain evidence="2">BT186</strain>
    </source>
</reference>
<dbReference type="PANTHER" id="PTHR35332:SF2">
    <property type="entry name" value="REGULATION OF ENOLASE PROTEIN 1"/>
    <property type="match status" value="1"/>
</dbReference>
<dbReference type="EMBL" id="JAFLQZ010000010">
    <property type="protein sequence ID" value="MBO0359251.1"/>
    <property type="molecule type" value="Genomic_DNA"/>
</dbReference>
<dbReference type="Pfam" id="PF07081">
    <property type="entry name" value="DUF1349"/>
    <property type="match status" value="1"/>
</dbReference>
<protein>
    <submittedName>
        <fullName evidence="2">DUF1349 domain-containing protein</fullName>
    </submittedName>
</protein>
<dbReference type="Proteomes" id="UP000664144">
    <property type="component" value="Unassembled WGS sequence"/>
</dbReference>
<accession>A0A939EY04</accession>
<dbReference type="Gene3D" id="2.60.120.200">
    <property type="match status" value="1"/>
</dbReference>
<evidence type="ECO:0000313" key="2">
    <source>
        <dbReference type="EMBL" id="MBO0359251.1"/>
    </source>
</evidence>
<comment type="caution">
    <text evidence="2">The sequence shown here is derived from an EMBL/GenBank/DDBJ whole genome shotgun (WGS) entry which is preliminary data.</text>
</comment>
<proteinExistence type="predicted"/>
<keyword evidence="1" id="KW-0732">Signal</keyword>
<feature type="chain" id="PRO_5037312501" evidence="1">
    <location>
        <begin position="26"/>
        <end position="250"/>
    </location>
</feature>
<dbReference type="PANTHER" id="PTHR35332">
    <property type="entry name" value="REGULATION OF ENOLASE PROTEIN 1"/>
    <property type="match status" value="1"/>
</dbReference>
<dbReference type="GO" id="GO:0004553">
    <property type="term" value="F:hydrolase activity, hydrolyzing O-glycosyl compounds"/>
    <property type="evidence" value="ECO:0007669"/>
    <property type="project" value="UniProtKB-ARBA"/>
</dbReference>
<dbReference type="InterPro" id="IPR009784">
    <property type="entry name" value="DUF1349"/>
</dbReference>
<dbReference type="GO" id="GO:0005975">
    <property type="term" value="P:carbohydrate metabolic process"/>
    <property type="evidence" value="ECO:0007669"/>
    <property type="project" value="UniProtKB-ARBA"/>
</dbReference>
<feature type="signal peptide" evidence="1">
    <location>
        <begin position="1"/>
        <end position="25"/>
    </location>
</feature>
<dbReference type="AlphaFoldDB" id="A0A939EY04"/>
<name>A0A939EY04_9BACT</name>
<keyword evidence="3" id="KW-1185">Reference proteome</keyword>
<dbReference type="PROSITE" id="PS51257">
    <property type="entry name" value="PROKAR_LIPOPROTEIN"/>
    <property type="match status" value="1"/>
</dbReference>
<dbReference type="SUPFAM" id="SSF49899">
    <property type="entry name" value="Concanavalin A-like lectins/glucanases"/>
    <property type="match status" value="1"/>
</dbReference>
<dbReference type="InterPro" id="IPR013320">
    <property type="entry name" value="ConA-like_dom_sf"/>
</dbReference>
<organism evidence="2 3">
    <name type="scientific">Hymenobacter telluris</name>
    <dbReference type="NCBI Taxonomy" id="2816474"/>
    <lineage>
        <taxon>Bacteria</taxon>
        <taxon>Pseudomonadati</taxon>
        <taxon>Bacteroidota</taxon>
        <taxon>Cytophagia</taxon>
        <taxon>Cytophagales</taxon>
        <taxon>Hymenobacteraceae</taxon>
        <taxon>Hymenobacter</taxon>
    </lineage>
</organism>
<evidence type="ECO:0000256" key="1">
    <source>
        <dbReference type="SAM" id="SignalP"/>
    </source>
</evidence>
<gene>
    <name evidence="2" type="ORF">J0X19_14915</name>
</gene>